<name>E1R3Q9_SEDSS</name>
<evidence type="ECO:0000313" key="3">
    <source>
        <dbReference type="Proteomes" id="UP000002318"/>
    </source>
</evidence>
<keyword evidence="2" id="KW-0449">Lipoprotein</keyword>
<evidence type="ECO:0000313" key="2">
    <source>
        <dbReference type="EMBL" id="ADK82030.1"/>
    </source>
</evidence>
<protein>
    <submittedName>
        <fullName evidence="2">Lipoprotein LpqB, GerMN domain protein</fullName>
    </submittedName>
</protein>
<dbReference type="EMBL" id="CP002116">
    <property type="protein sequence ID" value="ADK82030.1"/>
    <property type="molecule type" value="Genomic_DNA"/>
</dbReference>
<dbReference type="HOGENOM" id="CLU_133297_0_0_12"/>
<dbReference type="Pfam" id="PF10646">
    <property type="entry name" value="Germane"/>
    <property type="match status" value="1"/>
</dbReference>
<dbReference type="STRING" id="573413.Spirs_2927"/>
<dbReference type="OrthoDB" id="359886at2"/>
<dbReference type="Proteomes" id="UP000002318">
    <property type="component" value="Chromosome"/>
</dbReference>
<dbReference type="KEGG" id="ssm:Spirs_2927"/>
<dbReference type="InterPro" id="IPR019606">
    <property type="entry name" value="GerMN"/>
</dbReference>
<evidence type="ECO:0000259" key="1">
    <source>
        <dbReference type="SMART" id="SM00909"/>
    </source>
</evidence>
<gene>
    <name evidence="2" type="ordered locus">Spirs_2927</name>
</gene>
<keyword evidence="3" id="KW-1185">Reference proteome</keyword>
<dbReference type="SMART" id="SM00909">
    <property type="entry name" value="Germane"/>
    <property type="match status" value="1"/>
</dbReference>
<dbReference type="RefSeq" id="WP_013255489.1">
    <property type="nucleotide sequence ID" value="NC_014364.1"/>
</dbReference>
<proteinExistence type="predicted"/>
<feature type="domain" description="GerMN" evidence="1">
    <location>
        <begin position="72"/>
        <end position="161"/>
    </location>
</feature>
<dbReference type="AlphaFoldDB" id="E1R3Q9"/>
<sequence>MVKHVAKQYRIPAIVPWMSLLLLTLFLLSLTLFLVRGREIRRKVFFFPQYKASMVAGESRNLPVRDDLEGNIELLVDEILLGPIEVTNERLFAEGTKLRTVMVRDKTAYIDLSIEAVLDTKNSELSFQEALGVLRKTVTFNYPSVEKIIITIDGETPRLSPSKG</sequence>
<accession>E1R3Q9</accession>
<dbReference type="eggNOG" id="ENOG502ZR1A">
    <property type="taxonomic scope" value="Bacteria"/>
</dbReference>
<reference evidence="2 3" key="1">
    <citation type="journal article" date="2010" name="Stand. Genomic Sci.">
        <title>Complete genome sequence of Spirochaeta smaragdinae type strain (SEBR 4228).</title>
        <authorList>
            <person name="Mavromatis K."/>
            <person name="Yasawong M."/>
            <person name="Chertkov O."/>
            <person name="Lapidus A."/>
            <person name="Lucas S."/>
            <person name="Nolan M."/>
            <person name="Del Rio T.G."/>
            <person name="Tice H."/>
            <person name="Cheng J.F."/>
            <person name="Pitluck S."/>
            <person name="Liolios K."/>
            <person name="Ivanova N."/>
            <person name="Tapia R."/>
            <person name="Han C."/>
            <person name="Bruce D."/>
            <person name="Goodwin L."/>
            <person name="Pati A."/>
            <person name="Chen A."/>
            <person name="Palaniappan K."/>
            <person name="Land M."/>
            <person name="Hauser L."/>
            <person name="Chang Y.J."/>
            <person name="Jeffries C.D."/>
            <person name="Detter J.C."/>
            <person name="Rohde M."/>
            <person name="Brambilla E."/>
            <person name="Spring S."/>
            <person name="Goker M."/>
            <person name="Sikorski J."/>
            <person name="Woyke T."/>
            <person name="Bristow J."/>
            <person name="Eisen J.A."/>
            <person name="Markowitz V."/>
            <person name="Hugenholtz P."/>
            <person name="Klenk H.P."/>
            <person name="Kyrpides N.C."/>
        </authorList>
    </citation>
    <scope>NUCLEOTIDE SEQUENCE [LARGE SCALE GENOMIC DNA]</scope>
    <source>
        <strain evidence="3">DSM 11293 / JCM 15392 / SEBR 4228</strain>
    </source>
</reference>
<organism evidence="2 3">
    <name type="scientific">Sediminispirochaeta smaragdinae (strain DSM 11293 / JCM 15392 / SEBR 4228)</name>
    <name type="common">Spirochaeta smaragdinae</name>
    <dbReference type="NCBI Taxonomy" id="573413"/>
    <lineage>
        <taxon>Bacteria</taxon>
        <taxon>Pseudomonadati</taxon>
        <taxon>Spirochaetota</taxon>
        <taxon>Spirochaetia</taxon>
        <taxon>Spirochaetales</taxon>
        <taxon>Spirochaetaceae</taxon>
        <taxon>Sediminispirochaeta</taxon>
    </lineage>
</organism>